<proteinExistence type="predicted"/>
<evidence type="ECO:0000313" key="2">
    <source>
        <dbReference type="Proteomes" id="UP001152320"/>
    </source>
</evidence>
<sequence>MYKTTGTNVRPQCSEPTLVDPAEHFSWGLKTDGPRHGTPSGKLIVQFVQGECAHINIMVRKAGPTGQTSSPQWFSKIRFPLEHSNHWPKTVREVVQGLQEKEVIGKVGIKLSCIC</sequence>
<dbReference type="AlphaFoldDB" id="A0A9Q1C314"/>
<name>A0A9Q1C314_HOLLE</name>
<dbReference type="Proteomes" id="UP001152320">
    <property type="component" value="Chromosome 8"/>
</dbReference>
<evidence type="ECO:0000313" key="1">
    <source>
        <dbReference type="EMBL" id="KAJ8037682.1"/>
    </source>
</evidence>
<organism evidence="1 2">
    <name type="scientific">Holothuria leucospilota</name>
    <name type="common">Black long sea cucumber</name>
    <name type="synonym">Mertensiothuria leucospilota</name>
    <dbReference type="NCBI Taxonomy" id="206669"/>
    <lineage>
        <taxon>Eukaryota</taxon>
        <taxon>Metazoa</taxon>
        <taxon>Echinodermata</taxon>
        <taxon>Eleutherozoa</taxon>
        <taxon>Echinozoa</taxon>
        <taxon>Holothuroidea</taxon>
        <taxon>Aspidochirotacea</taxon>
        <taxon>Aspidochirotida</taxon>
        <taxon>Holothuriidae</taxon>
        <taxon>Holothuria</taxon>
    </lineage>
</organism>
<dbReference type="EMBL" id="JAIZAY010000008">
    <property type="protein sequence ID" value="KAJ8037682.1"/>
    <property type="molecule type" value="Genomic_DNA"/>
</dbReference>
<protein>
    <submittedName>
        <fullName evidence="1">Uncharacterized protein</fullName>
    </submittedName>
</protein>
<accession>A0A9Q1C314</accession>
<comment type="caution">
    <text evidence="1">The sequence shown here is derived from an EMBL/GenBank/DDBJ whole genome shotgun (WGS) entry which is preliminary data.</text>
</comment>
<keyword evidence="2" id="KW-1185">Reference proteome</keyword>
<gene>
    <name evidence="1" type="ORF">HOLleu_18567</name>
</gene>
<reference evidence="1" key="1">
    <citation type="submission" date="2021-10" db="EMBL/GenBank/DDBJ databases">
        <title>Tropical sea cucumber genome reveals ecological adaptation and Cuvierian tubules defense mechanism.</title>
        <authorList>
            <person name="Chen T."/>
        </authorList>
    </citation>
    <scope>NUCLEOTIDE SEQUENCE</scope>
    <source>
        <strain evidence="1">Nanhai2018</strain>
        <tissue evidence="1">Muscle</tissue>
    </source>
</reference>